<proteinExistence type="predicted"/>
<name>A0A0C1PQR5_9LACO</name>
<dbReference type="Gene3D" id="2.40.50.100">
    <property type="match status" value="1"/>
</dbReference>
<protein>
    <recommendedName>
        <fullName evidence="2 8">Biotin carboxyl carrier protein of acetyl-CoA carboxylase</fullName>
    </recommendedName>
</protein>
<keyword evidence="4 8" id="KW-0276">Fatty acid metabolism</keyword>
<evidence type="ECO:0000256" key="5">
    <source>
        <dbReference type="ARBA" id="ARBA00023098"/>
    </source>
</evidence>
<dbReference type="EMBL" id="JOJZ01000009">
    <property type="protein sequence ID" value="KID42201.1"/>
    <property type="molecule type" value="Genomic_DNA"/>
</dbReference>
<evidence type="ECO:0000256" key="2">
    <source>
        <dbReference type="ARBA" id="ARBA00017562"/>
    </source>
</evidence>
<dbReference type="Proteomes" id="UP000031397">
    <property type="component" value="Unassembled WGS sequence"/>
</dbReference>
<feature type="region of interest" description="Disordered" evidence="9">
    <location>
        <begin position="42"/>
        <end position="68"/>
    </location>
</feature>
<evidence type="ECO:0000256" key="6">
    <source>
        <dbReference type="ARBA" id="ARBA00023160"/>
    </source>
</evidence>
<dbReference type="PANTHER" id="PTHR45266:SF3">
    <property type="entry name" value="OXALOACETATE DECARBOXYLASE ALPHA CHAIN"/>
    <property type="match status" value="1"/>
</dbReference>
<dbReference type="PRINTS" id="PR01071">
    <property type="entry name" value="ACOABIOTINCC"/>
</dbReference>
<feature type="domain" description="Lipoyl-binding" evidence="10">
    <location>
        <begin position="70"/>
        <end position="146"/>
    </location>
</feature>
<feature type="compositionally biased region" description="Basic and acidic residues" evidence="9">
    <location>
        <begin position="42"/>
        <end position="60"/>
    </location>
</feature>
<dbReference type="SUPFAM" id="SSF51230">
    <property type="entry name" value="Single hybrid motif"/>
    <property type="match status" value="1"/>
</dbReference>
<dbReference type="InterPro" id="IPR050709">
    <property type="entry name" value="Biotin_Carboxyl_Carrier/Decarb"/>
</dbReference>
<keyword evidence="12" id="KW-1185">Reference proteome</keyword>
<dbReference type="PATRIC" id="fig|1614.7.peg.120"/>
<dbReference type="InterPro" id="IPR000089">
    <property type="entry name" value="Biotin_lipoyl"/>
</dbReference>
<evidence type="ECO:0000313" key="12">
    <source>
        <dbReference type="Proteomes" id="UP000031397"/>
    </source>
</evidence>
<dbReference type="AlphaFoldDB" id="A0A0C1PQR5"/>
<evidence type="ECO:0000259" key="10">
    <source>
        <dbReference type="PROSITE" id="PS50968"/>
    </source>
</evidence>
<dbReference type="PROSITE" id="PS50968">
    <property type="entry name" value="BIOTINYL_LIPOYL"/>
    <property type="match status" value="1"/>
</dbReference>
<accession>A0A0C1PQR5</accession>
<evidence type="ECO:0000256" key="4">
    <source>
        <dbReference type="ARBA" id="ARBA00022832"/>
    </source>
</evidence>
<comment type="function">
    <text evidence="8">This protein is a component of the acetyl coenzyme A carboxylase complex; first, biotin carboxylase catalyzes the carboxylation of the carrier protein and then the transcarboxylase transfers the carboxyl group to form malonyl-CoA.</text>
</comment>
<keyword evidence="5 8" id="KW-0443">Lipid metabolism</keyword>
<keyword evidence="7 8" id="KW-0092">Biotin</keyword>
<reference evidence="11 12" key="1">
    <citation type="submission" date="2014-06" db="EMBL/GenBank/DDBJ databases">
        <title>Functional and comparative genomic analyses of the Drosophila gut microbiota identify candidate symbiosis factors.</title>
        <authorList>
            <person name="Newell P.D."/>
            <person name="Chaston J.M."/>
            <person name="Douglas A.E."/>
        </authorList>
    </citation>
    <scope>NUCLEOTIDE SEQUENCE [LARGE SCALE GENOMIC DNA]</scope>
    <source>
        <strain evidence="11 12">DmCS_002</strain>
    </source>
</reference>
<dbReference type="GeneID" id="74914045"/>
<dbReference type="GO" id="GO:0006633">
    <property type="term" value="P:fatty acid biosynthetic process"/>
    <property type="evidence" value="ECO:0007669"/>
    <property type="project" value="UniProtKB-UniPathway"/>
</dbReference>
<evidence type="ECO:0000256" key="3">
    <source>
        <dbReference type="ARBA" id="ARBA00022516"/>
    </source>
</evidence>
<evidence type="ECO:0000256" key="8">
    <source>
        <dbReference type="RuleBase" id="RU364072"/>
    </source>
</evidence>
<evidence type="ECO:0000313" key="11">
    <source>
        <dbReference type="EMBL" id="KID42201.1"/>
    </source>
</evidence>
<dbReference type="InterPro" id="IPR001882">
    <property type="entry name" value="Biotin_BS"/>
</dbReference>
<dbReference type="CDD" id="cd06850">
    <property type="entry name" value="biotinyl_domain"/>
    <property type="match status" value="1"/>
</dbReference>
<dbReference type="InterPro" id="IPR001249">
    <property type="entry name" value="AcCoA_biotinCC"/>
</dbReference>
<dbReference type="PROSITE" id="PS00188">
    <property type="entry name" value="BIOTIN"/>
    <property type="match status" value="1"/>
</dbReference>
<dbReference type="InterPro" id="IPR011053">
    <property type="entry name" value="Single_hybrid_motif"/>
</dbReference>
<evidence type="ECO:0000256" key="9">
    <source>
        <dbReference type="SAM" id="MobiDB-lite"/>
    </source>
</evidence>
<dbReference type="RefSeq" id="WP_039143090.1">
    <property type="nucleotide sequence ID" value="NZ_JOJZ01000009.1"/>
</dbReference>
<comment type="caution">
    <text evidence="11">The sequence shown here is derived from an EMBL/GenBank/DDBJ whole genome shotgun (WGS) entry which is preliminary data.</text>
</comment>
<evidence type="ECO:0000256" key="7">
    <source>
        <dbReference type="ARBA" id="ARBA00023267"/>
    </source>
</evidence>
<dbReference type="UniPathway" id="UPA00094"/>
<dbReference type="PANTHER" id="PTHR45266">
    <property type="entry name" value="OXALOACETATE DECARBOXYLASE ALPHA CHAIN"/>
    <property type="match status" value="1"/>
</dbReference>
<dbReference type="Pfam" id="PF00364">
    <property type="entry name" value="Biotin_lipoyl"/>
    <property type="match status" value="1"/>
</dbReference>
<evidence type="ECO:0000256" key="1">
    <source>
        <dbReference type="ARBA" id="ARBA00005194"/>
    </source>
</evidence>
<gene>
    <name evidence="11" type="ORF">LfDm3_0130</name>
</gene>
<comment type="pathway">
    <text evidence="1 8">Lipid metabolism; fatty acid biosynthesis.</text>
</comment>
<organism evidence="11 12">
    <name type="scientific">Fructilactobacillus fructivorans</name>
    <dbReference type="NCBI Taxonomy" id="1614"/>
    <lineage>
        <taxon>Bacteria</taxon>
        <taxon>Bacillati</taxon>
        <taxon>Bacillota</taxon>
        <taxon>Bacilli</taxon>
        <taxon>Lactobacillales</taxon>
        <taxon>Lactobacillaceae</taxon>
        <taxon>Fructilactobacillus</taxon>
    </lineage>
</organism>
<keyword evidence="3 8" id="KW-0444">Lipid biosynthesis</keyword>
<dbReference type="GO" id="GO:0003989">
    <property type="term" value="F:acetyl-CoA carboxylase activity"/>
    <property type="evidence" value="ECO:0007669"/>
    <property type="project" value="InterPro"/>
</dbReference>
<sequence>MNEKDIEKLITKFDKSNLQELKVDENGQQVYFSKIDSHSKPVTHVEKSDVGDEKKAKKENLQLNAPTNDNYQLKAPMVGILYFAPSPEKPDFKKDGDRVEKGETVCVIEAMKMVNEVKSPISGTIVKRLVDNGSMVEYNEPVYEIKED</sequence>
<keyword evidence="6 8" id="KW-0275">Fatty acid biosynthesis</keyword>
<dbReference type="GO" id="GO:0009317">
    <property type="term" value="C:acetyl-CoA carboxylase complex"/>
    <property type="evidence" value="ECO:0007669"/>
    <property type="project" value="InterPro"/>
</dbReference>